<dbReference type="Gene3D" id="3.10.25.10">
    <property type="entry name" value="Formyl transferase, C-terminal domain"/>
    <property type="match status" value="1"/>
</dbReference>
<dbReference type="InterPro" id="IPR037022">
    <property type="entry name" value="Formyl_trans_C_sf"/>
</dbReference>
<proteinExistence type="inferred from homology"/>
<keyword evidence="12" id="KW-1185">Reference proteome</keyword>
<dbReference type="Pfam" id="PF00551">
    <property type="entry name" value="Formyl_trans_N"/>
    <property type="match status" value="1"/>
</dbReference>
<dbReference type="InterPro" id="IPR036477">
    <property type="entry name" value="Formyl_transf_N_sf"/>
</dbReference>
<keyword evidence="5 8" id="KW-0808">Transferase</keyword>
<evidence type="ECO:0000256" key="5">
    <source>
        <dbReference type="ARBA" id="ARBA00022679"/>
    </source>
</evidence>
<evidence type="ECO:0000259" key="10">
    <source>
        <dbReference type="Pfam" id="PF02911"/>
    </source>
</evidence>
<accession>A0A1Q2SPI8</accession>
<evidence type="ECO:0000256" key="4">
    <source>
        <dbReference type="ARBA" id="ARBA00016014"/>
    </source>
</evidence>
<dbReference type="GO" id="GO:0005829">
    <property type="term" value="C:cytosol"/>
    <property type="evidence" value="ECO:0007669"/>
    <property type="project" value="TreeGrafter"/>
</dbReference>
<dbReference type="CDD" id="cd08646">
    <property type="entry name" value="FMT_core_Met-tRNA-FMT_N"/>
    <property type="match status" value="1"/>
</dbReference>
<dbReference type="RefSeq" id="WP_096527498.1">
    <property type="nucleotide sequence ID" value="NZ_AP014836.1"/>
</dbReference>
<reference evidence="11 12" key="1">
    <citation type="journal article" date="2017" name="ISME J.">
        <title>An acid-tolerant ammonia-oxidizing ?-proteobacterium from soil.</title>
        <authorList>
            <person name="Hayatsu M."/>
            <person name="Tago K."/>
            <person name="Uchiyama I."/>
            <person name="Toyoda A."/>
            <person name="Wang Y."/>
            <person name="Shimomura Y."/>
            <person name="Okubo T."/>
            <person name="Kurisu F."/>
            <person name="Hirono Y."/>
            <person name="Nonaka K."/>
            <person name="Akiyama H."/>
            <person name="Itoh T."/>
            <person name="Takami H."/>
        </authorList>
    </citation>
    <scope>NUCLEOTIDE SEQUENCE [LARGE SCALE GENOMIC DNA]</scope>
    <source>
        <strain evidence="11 12">TAO100</strain>
    </source>
</reference>
<dbReference type="InterPro" id="IPR005793">
    <property type="entry name" value="Formyl_trans_C"/>
</dbReference>
<evidence type="ECO:0000256" key="3">
    <source>
        <dbReference type="ARBA" id="ARBA00012261"/>
    </source>
</evidence>
<dbReference type="NCBIfam" id="TIGR00460">
    <property type="entry name" value="fmt"/>
    <property type="match status" value="1"/>
</dbReference>
<sequence length="318" mass="34338">MQIIFAGTPDFAAIILHQILEAGYPVKAVYTQPDRPSGRGRHLTPSPVKIIAIEQQIPIYQPITLRDKASQDQLAALTPDILIVAAYGLILPAAILQIPPLGCINVHASLLPHWRGAAPIQRSLLAGDKETGVSIMQMDSGMDTGAVLHIISHPIQPNDTAATLHNDLARLGATALLQCLPLLAEGTITAIPQDESQACYAPKIHKKESWINWSQSAVQLERQIRAFNPWPIAQTQIQNQILRIWSAAVLTQKTEALPGTVISANKTGINVATGDGRALNLLEVQPTGKRIMAVQNYLNARPLTPGTVLVSALENPQD</sequence>
<dbReference type="EC" id="2.1.2.9" evidence="3 8"/>
<dbReference type="SUPFAM" id="SSF53328">
    <property type="entry name" value="Formyltransferase"/>
    <property type="match status" value="1"/>
</dbReference>
<evidence type="ECO:0000256" key="6">
    <source>
        <dbReference type="ARBA" id="ARBA00022917"/>
    </source>
</evidence>
<feature type="binding site" evidence="8">
    <location>
        <begin position="109"/>
        <end position="112"/>
    </location>
    <ligand>
        <name>(6S)-5,6,7,8-tetrahydrofolate</name>
        <dbReference type="ChEBI" id="CHEBI:57453"/>
    </ligand>
</feature>
<feature type="domain" description="Formyl transferase C-terminal" evidence="10">
    <location>
        <begin position="203"/>
        <end position="300"/>
    </location>
</feature>
<dbReference type="AlphaFoldDB" id="A0A1Q2SPI8"/>
<dbReference type="HAMAP" id="MF_00182">
    <property type="entry name" value="Formyl_trans"/>
    <property type="match status" value="1"/>
</dbReference>
<evidence type="ECO:0000313" key="11">
    <source>
        <dbReference type="EMBL" id="BAW81017.1"/>
    </source>
</evidence>
<evidence type="ECO:0000313" key="12">
    <source>
        <dbReference type="Proteomes" id="UP000243679"/>
    </source>
</evidence>
<comment type="function">
    <text evidence="1 8">Attaches a formyl group to the free amino group of methionyl-tRNA(fMet). The formyl group appears to play a dual role in the initiator identity of N-formylmethionyl-tRNA by promoting its recognition by IF2 and preventing the misappropriation of this tRNA by the elongation apparatus.</text>
</comment>
<feature type="domain" description="Formyl transferase N-terminal" evidence="9">
    <location>
        <begin position="3"/>
        <end position="178"/>
    </location>
</feature>
<evidence type="ECO:0000256" key="7">
    <source>
        <dbReference type="ARBA" id="ARBA00048558"/>
    </source>
</evidence>
<gene>
    <name evidence="8" type="primary">fmt</name>
    <name evidence="11" type="ORF">TAO_1647</name>
</gene>
<protein>
    <recommendedName>
        <fullName evidence="4 8">Methionyl-tRNA formyltransferase</fullName>
        <ecNumber evidence="3 8">2.1.2.9</ecNumber>
    </recommendedName>
</protein>
<organism evidence="11 12">
    <name type="scientific">Candidatus Nitrosoglobus terrae</name>
    <dbReference type="NCBI Taxonomy" id="1630141"/>
    <lineage>
        <taxon>Bacteria</taxon>
        <taxon>Pseudomonadati</taxon>
        <taxon>Pseudomonadota</taxon>
        <taxon>Gammaproteobacteria</taxon>
        <taxon>Chromatiales</taxon>
        <taxon>Chromatiaceae</taxon>
        <taxon>Candidatus Nitrosoglobus</taxon>
    </lineage>
</organism>
<dbReference type="PANTHER" id="PTHR11138">
    <property type="entry name" value="METHIONYL-TRNA FORMYLTRANSFERASE"/>
    <property type="match status" value="1"/>
</dbReference>
<dbReference type="InterPro" id="IPR002376">
    <property type="entry name" value="Formyl_transf_N"/>
</dbReference>
<evidence type="ECO:0000259" key="9">
    <source>
        <dbReference type="Pfam" id="PF00551"/>
    </source>
</evidence>
<evidence type="ECO:0000256" key="2">
    <source>
        <dbReference type="ARBA" id="ARBA00010699"/>
    </source>
</evidence>
<dbReference type="Proteomes" id="UP000243679">
    <property type="component" value="Chromosome"/>
</dbReference>
<comment type="similarity">
    <text evidence="2 8">Belongs to the Fmt family.</text>
</comment>
<evidence type="ECO:0000256" key="8">
    <source>
        <dbReference type="HAMAP-Rule" id="MF_00182"/>
    </source>
</evidence>
<evidence type="ECO:0000256" key="1">
    <source>
        <dbReference type="ARBA" id="ARBA00002606"/>
    </source>
</evidence>
<keyword evidence="6 8" id="KW-0648">Protein biosynthesis</keyword>
<dbReference type="FunFam" id="3.40.50.12230:FF:000001">
    <property type="entry name" value="Methionyl-tRNA formyltransferase"/>
    <property type="match status" value="1"/>
</dbReference>
<dbReference type="OrthoDB" id="9802815at2"/>
<name>A0A1Q2SPI8_9GAMM</name>
<dbReference type="InterPro" id="IPR041711">
    <property type="entry name" value="Met-tRNA-FMT_N"/>
</dbReference>
<dbReference type="SUPFAM" id="SSF50486">
    <property type="entry name" value="FMT C-terminal domain-like"/>
    <property type="match status" value="1"/>
</dbReference>
<dbReference type="Pfam" id="PF02911">
    <property type="entry name" value="Formyl_trans_C"/>
    <property type="match status" value="1"/>
</dbReference>
<comment type="catalytic activity">
    <reaction evidence="7 8">
        <text>L-methionyl-tRNA(fMet) + (6R)-10-formyltetrahydrofolate = N-formyl-L-methionyl-tRNA(fMet) + (6S)-5,6,7,8-tetrahydrofolate + H(+)</text>
        <dbReference type="Rhea" id="RHEA:24380"/>
        <dbReference type="Rhea" id="RHEA-COMP:9952"/>
        <dbReference type="Rhea" id="RHEA-COMP:9953"/>
        <dbReference type="ChEBI" id="CHEBI:15378"/>
        <dbReference type="ChEBI" id="CHEBI:57453"/>
        <dbReference type="ChEBI" id="CHEBI:78530"/>
        <dbReference type="ChEBI" id="CHEBI:78844"/>
        <dbReference type="ChEBI" id="CHEBI:195366"/>
        <dbReference type="EC" id="2.1.2.9"/>
    </reaction>
</comment>
<dbReference type="PANTHER" id="PTHR11138:SF5">
    <property type="entry name" value="METHIONYL-TRNA FORMYLTRANSFERASE, MITOCHONDRIAL"/>
    <property type="match status" value="1"/>
</dbReference>
<dbReference type="InterPro" id="IPR044135">
    <property type="entry name" value="Met-tRNA-FMT_C"/>
</dbReference>
<dbReference type="CDD" id="cd08704">
    <property type="entry name" value="Met_tRNA_FMT_C"/>
    <property type="match status" value="1"/>
</dbReference>
<dbReference type="Gene3D" id="3.40.50.170">
    <property type="entry name" value="Formyl transferase, N-terminal domain"/>
    <property type="match status" value="1"/>
</dbReference>
<dbReference type="InterPro" id="IPR011034">
    <property type="entry name" value="Formyl_transferase-like_C_sf"/>
</dbReference>
<dbReference type="GO" id="GO:0004479">
    <property type="term" value="F:methionyl-tRNA formyltransferase activity"/>
    <property type="evidence" value="ECO:0007669"/>
    <property type="project" value="UniProtKB-UniRule"/>
</dbReference>
<dbReference type="InterPro" id="IPR005794">
    <property type="entry name" value="Fmt"/>
</dbReference>
<dbReference type="EMBL" id="AP014836">
    <property type="protein sequence ID" value="BAW81017.1"/>
    <property type="molecule type" value="Genomic_DNA"/>
</dbReference>
<dbReference type="KEGG" id="ntt:TAO_1647"/>